<organism evidence="2 3">
    <name type="scientific">Candidatus Thiomargarita nelsonii</name>
    <dbReference type="NCBI Taxonomy" id="1003181"/>
    <lineage>
        <taxon>Bacteria</taxon>
        <taxon>Pseudomonadati</taxon>
        <taxon>Pseudomonadota</taxon>
        <taxon>Gammaproteobacteria</taxon>
        <taxon>Thiotrichales</taxon>
        <taxon>Thiotrichaceae</taxon>
        <taxon>Thiomargarita</taxon>
    </lineage>
</organism>
<proteinExistence type="predicted"/>
<evidence type="ECO:0000313" key="2">
    <source>
        <dbReference type="EMBL" id="OAD22469.1"/>
    </source>
</evidence>
<reference evidence="2 3" key="1">
    <citation type="submission" date="2016-05" db="EMBL/GenBank/DDBJ databases">
        <title>Single-cell genome of chain-forming Candidatus Thiomargarita nelsonii and comparison to other large sulfur-oxidizing bacteria.</title>
        <authorList>
            <person name="Winkel M."/>
            <person name="Salman V."/>
            <person name="Woyke T."/>
            <person name="Schulz-Vogt H."/>
            <person name="Richter M."/>
            <person name="Flood B."/>
            <person name="Bailey J."/>
            <person name="Amann R."/>
            <person name="Mussmann M."/>
        </authorList>
    </citation>
    <scope>NUCLEOTIDE SEQUENCE [LARGE SCALE GENOMIC DNA]</scope>
    <source>
        <strain evidence="2 3">THI036</strain>
    </source>
</reference>
<dbReference type="Proteomes" id="UP000076962">
    <property type="component" value="Unassembled WGS sequence"/>
</dbReference>
<keyword evidence="1" id="KW-1133">Transmembrane helix</keyword>
<keyword evidence="3" id="KW-1185">Reference proteome</keyword>
<gene>
    <name evidence="2" type="ORF">THIOM_001726</name>
</gene>
<evidence type="ECO:0000256" key="1">
    <source>
        <dbReference type="SAM" id="Phobius"/>
    </source>
</evidence>
<comment type="caution">
    <text evidence="2">The sequence shown here is derived from an EMBL/GenBank/DDBJ whole genome shotgun (WGS) entry which is preliminary data.</text>
</comment>
<dbReference type="EMBL" id="LUTY01000926">
    <property type="protein sequence ID" value="OAD22469.1"/>
    <property type="molecule type" value="Genomic_DNA"/>
</dbReference>
<protein>
    <submittedName>
        <fullName evidence="2">Uncharacterized protein</fullName>
    </submittedName>
</protein>
<evidence type="ECO:0000313" key="3">
    <source>
        <dbReference type="Proteomes" id="UP000076962"/>
    </source>
</evidence>
<sequence length="103" mass="12104">MIKTAEPCNYFKIIISVSLKTEPKRFILNIAMPCPQIRVFYQAWIWTKMEKPIALVMPLVLAFIRGNMLLPFYLNIPFNWTSVALFRNFYGKICLGRNCLKIQ</sequence>
<keyword evidence="1" id="KW-0812">Transmembrane</keyword>
<keyword evidence="1" id="KW-0472">Membrane</keyword>
<name>A0A176S3K1_9GAMM</name>
<accession>A0A176S3K1</accession>
<dbReference type="AlphaFoldDB" id="A0A176S3K1"/>
<feature type="transmembrane region" description="Helical" evidence="1">
    <location>
        <begin position="53"/>
        <end position="74"/>
    </location>
</feature>